<dbReference type="PANTHER" id="PTHR41317">
    <property type="entry name" value="PD-(D_E)XK NUCLEASE FAMILY TRANSPOSASE"/>
    <property type="match status" value="1"/>
</dbReference>
<comment type="caution">
    <text evidence="1">The sequence shown here is derived from an EMBL/GenBank/DDBJ whole genome shotgun (WGS) entry which is preliminary data.</text>
</comment>
<keyword evidence="2" id="KW-1185">Reference proteome</keyword>
<dbReference type="Pfam" id="PF12784">
    <property type="entry name" value="PDDEXK_2"/>
    <property type="match status" value="1"/>
</dbReference>
<dbReference type="Proteomes" id="UP000288079">
    <property type="component" value="Unassembled WGS sequence"/>
</dbReference>
<reference evidence="1 2" key="1">
    <citation type="submission" date="2018-10" db="EMBL/GenBank/DDBJ databases">
        <title>Draft Genome Sequence of Bacteroides sp. KCTC 15687.</title>
        <authorList>
            <person name="Yu S.Y."/>
            <person name="Kim J.S."/>
            <person name="Oh B.S."/>
            <person name="Park S.H."/>
            <person name="Kang S.W."/>
            <person name="Park J.E."/>
            <person name="Choi S.H."/>
            <person name="Han K.I."/>
            <person name="Lee K.C."/>
            <person name="Eom M.K."/>
            <person name="Suh M.K."/>
            <person name="Lee D.H."/>
            <person name="Yoon H."/>
            <person name="Kim B."/>
            <person name="Yang S.J."/>
            <person name="Lee J.S."/>
            <person name="Lee J.H."/>
        </authorList>
    </citation>
    <scope>NUCLEOTIDE SEQUENCE [LARGE SCALE GENOMIC DNA]</scope>
    <source>
        <strain evidence="1 2">KCTC 15687</strain>
    </source>
</reference>
<sequence length="109" mass="13130">MNFLINDNVKLRTNVILADRETSELFSDRMRKIVIVLPLFRKEEHECDNDFEHWIYTLKNMETLKRIPFKAHKAVFKKLEETADVASLSKEEHERYQNSVNVYRTHIYS</sequence>
<gene>
    <name evidence="1" type="ORF">KGMB02408_11350</name>
</gene>
<accession>A0A401LRJ8</accession>
<dbReference type="AlphaFoldDB" id="A0A401LRJ8"/>
<name>A0A401LRJ8_9BACE</name>
<protein>
    <submittedName>
        <fullName evidence="1">Uncharacterized protein</fullName>
    </submittedName>
</protein>
<evidence type="ECO:0000313" key="2">
    <source>
        <dbReference type="Proteomes" id="UP000288079"/>
    </source>
</evidence>
<dbReference type="EMBL" id="BHWB01000003">
    <property type="protein sequence ID" value="GCB34190.1"/>
    <property type="molecule type" value="Genomic_DNA"/>
</dbReference>
<evidence type="ECO:0000313" key="1">
    <source>
        <dbReference type="EMBL" id="GCB34190.1"/>
    </source>
</evidence>
<organism evidence="1 2">
    <name type="scientific">Bacteroides faecalis</name>
    <dbReference type="NCBI Taxonomy" id="2447885"/>
    <lineage>
        <taxon>Bacteria</taxon>
        <taxon>Pseudomonadati</taxon>
        <taxon>Bacteroidota</taxon>
        <taxon>Bacteroidia</taxon>
        <taxon>Bacteroidales</taxon>
        <taxon>Bacteroidaceae</taxon>
        <taxon>Bacteroides</taxon>
    </lineage>
</organism>
<dbReference type="PANTHER" id="PTHR41317:SF1">
    <property type="entry name" value="PD-(D_E)XK NUCLEASE FAMILY TRANSPOSASE"/>
    <property type="match status" value="1"/>
</dbReference>
<proteinExistence type="predicted"/>